<proteinExistence type="predicted"/>
<evidence type="ECO:0000313" key="2">
    <source>
        <dbReference type="Proteomes" id="UP001162992"/>
    </source>
</evidence>
<dbReference type="EMBL" id="CM055107">
    <property type="protein sequence ID" value="KAJ7527830.1"/>
    <property type="molecule type" value="Genomic_DNA"/>
</dbReference>
<name>A0ACC2BDN9_DIPCM</name>
<evidence type="ECO:0000313" key="1">
    <source>
        <dbReference type="EMBL" id="KAJ7527830.1"/>
    </source>
</evidence>
<keyword evidence="2" id="KW-1185">Reference proteome</keyword>
<accession>A0ACC2BDN9</accession>
<dbReference type="Proteomes" id="UP001162992">
    <property type="component" value="Chromosome 16"/>
</dbReference>
<sequence>MAKGKRIKYNFFSVVNYLPCLSPIIYDGFTYYYISALQFLQDFVNMNHIDKHTIFSYVAKYFLCSKKPDFSYLFGERYANILASKRSARMQRERNKKALCCKSEDLLYRKLGVQELLENMQIQTGSLCCLSP</sequence>
<reference evidence="2" key="1">
    <citation type="journal article" date="2024" name="Proc. Natl. Acad. Sci. U.S.A.">
        <title>Extraordinary preservation of gene collinearity over three hundred million years revealed in homosporous lycophytes.</title>
        <authorList>
            <person name="Li C."/>
            <person name="Wickell D."/>
            <person name="Kuo L.Y."/>
            <person name="Chen X."/>
            <person name="Nie B."/>
            <person name="Liao X."/>
            <person name="Peng D."/>
            <person name="Ji J."/>
            <person name="Jenkins J."/>
            <person name="Williams M."/>
            <person name="Shu S."/>
            <person name="Plott C."/>
            <person name="Barry K."/>
            <person name="Rajasekar S."/>
            <person name="Grimwood J."/>
            <person name="Han X."/>
            <person name="Sun S."/>
            <person name="Hou Z."/>
            <person name="He W."/>
            <person name="Dai G."/>
            <person name="Sun C."/>
            <person name="Schmutz J."/>
            <person name="Leebens-Mack J.H."/>
            <person name="Li F.W."/>
            <person name="Wang L."/>
        </authorList>
    </citation>
    <scope>NUCLEOTIDE SEQUENCE [LARGE SCALE GENOMIC DNA]</scope>
    <source>
        <strain evidence="2">cv. PW_Plant_1</strain>
    </source>
</reference>
<protein>
    <submittedName>
        <fullName evidence="1">Uncharacterized protein</fullName>
    </submittedName>
</protein>
<organism evidence="1 2">
    <name type="scientific">Diphasiastrum complanatum</name>
    <name type="common">Issler's clubmoss</name>
    <name type="synonym">Lycopodium complanatum</name>
    <dbReference type="NCBI Taxonomy" id="34168"/>
    <lineage>
        <taxon>Eukaryota</taxon>
        <taxon>Viridiplantae</taxon>
        <taxon>Streptophyta</taxon>
        <taxon>Embryophyta</taxon>
        <taxon>Tracheophyta</taxon>
        <taxon>Lycopodiopsida</taxon>
        <taxon>Lycopodiales</taxon>
        <taxon>Lycopodiaceae</taxon>
        <taxon>Lycopodioideae</taxon>
        <taxon>Diphasiastrum</taxon>
    </lineage>
</organism>
<comment type="caution">
    <text evidence="1">The sequence shown here is derived from an EMBL/GenBank/DDBJ whole genome shotgun (WGS) entry which is preliminary data.</text>
</comment>
<gene>
    <name evidence="1" type="ORF">O6H91_16G073500</name>
</gene>